<keyword evidence="3" id="KW-0472">Membrane</keyword>
<keyword evidence="3" id="KW-0812">Transmembrane</keyword>
<keyword evidence="3" id="KW-1133">Transmembrane helix</keyword>
<evidence type="ECO:0000256" key="2">
    <source>
        <dbReference type="ARBA" id="ARBA00022840"/>
    </source>
</evidence>
<protein>
    <submittedName>
        <fullName evidence="4">Uncharacterized protein</fullName>
    </submittedName>
</protein>
<dbReference type="EMBL" id="RFEW01000030">
    <property type="protein sequence ID" value="RSO53584.1"/>
    <property type="molecule type" value="Genomic_DNA"/>
</dbReference>
<proteinExistence type="predicted"/>
<reference evidence="4 5" key="1">
    <citation type="submission" date="2018-10" db="EMBL/GenBank/DDBJ databases">
        <title>GWAS and RNA-Seq identify cryptic mechanisms of antimicrobial resistance in Acinetobacter baumannii.</title>
        <authorList>
            <person name="Sahl J.W."/>
        </authorList>
    </citation>
    <scope>NUCLEOTIDE SEQUENCE [LARGE SCALE GENOMIC DNA]</scope>
    <source>
        <strain evidence="4 5">TG41884</strain>
    </source>
</reference>
<evidence type="ECO:0000313" key="4">
    <source>
        <dbReference type="EMBL" id="RSO53584.1"/>
    </source>
</evidence>
<dbReference type="Proteomes" id="UP000271320">
    <property type="component" value="Unassembled WGS sequence"/>
</dbReference>
<evidence type="ECO:0000313" key="5">
    <source>
        <dbReference type="Proteomes" id="UP000271320"/>
    </source>
</evidence>
<accession>A0A429JU94</accession>
<organism evidence="4 5">
    <name type="scientific">Acinetobacter pittii</name>
    <name type="common">Acinetobacter genomosp. 3</name>
    <dbReference type="NCBI Taxonomy" id="48296"/>
    <lineage>
        <taxon>Bacteria</taxon>
        <taxon>Pseudomonadati</taxon>
        <taxon>Pseudomonadota</taxon>
        <taxon>Gammaproteobacteria</taxon>
        <taxon>Moraxellales</taxon>
        <taxon>Moraxellaceae</taxon>
        <taxon>Acinetobacter</taxon>
        <taxon>Acinetobacter calcoaceticus/baumannii complex</taxon>
    </lineage>
</organism>
<sequence length="81" mass="9276">MNKFFIHKSDLLIFIIPTLYFIKTPISTISYFRSYRQNRGQTCINESFVSKAPTAVFEGEKAELAALLQEVKANMKQITAL</sequence>
<evidence type="ECO:0000256" key="3">
    <source>
        <dbReference type="SAM" id="Phobius"/>
    </source>
</evidence>
<feature type="transmembrane region" description="Helical" evidence="3">
    <location>
        <begin position="12"/>
        <end position="32"/>
    </location>
</feature>
<dbReference type="GO" id="GO:0005524">
    <property type="term" value="F:ATP binding"/>
    <property type="evidence" value="ECO:0007669"/>
    <property type="project" value="UniProtKB-KW"/>
</dbReference>
<gene>
    <name evidence="4" type="ORF">EA752_19935</name>
</gene>
<name>A0A429JU94_ACIPI</name>
<evidence type="ECO:0000256" key="1">
    <source>
        <dbReference type="ARBA" id="ARBA00022741"/>
    </source>
</evidence>
<keyword evidence="2" id="KW-0067">ATP-binding</keyword>
<comment type="caution">
    <text evidence="4">The sequence shown here is derived from an EMBL/GenBank/DDBJ whole genome shotgun (WGS) entry which is preliminary data.</text>
</comment>
<dbReference type="AlphaFoldDB" id="A0A429JU94"/>
<dbReference type="Gene3D" id="1.10.287.380">
    <property type="entry name" value="Valyl-tRNA synthetase, C-terminal domain"/>
    <property type="match status" value="1"/>
</dbReference>
<dbReference type="InterPro" id="IPR037118">
    <property type="entry name" value="Val-tRNA_synth_C_sf"/>
</dbReference>
<keyword evidence="1" id="KW-0547">Nucleotide-binding</keyword>